<accession>A0A8I0P471</accession>
<sequence>MTSPIRFLRQVVAPNGRHRLRPVLLPDEPIPPRAEPVPHVVLDEDELLRLLDEDKAEVLECADCPVCDRLTAHAVSPDSRRCWVCGTESPAGGVR</sequence>
<dbReference type="Proteomes" id="UP000629287">
    <property type="component" value="Unassembled WGS sequence"/>
</dbReference>
<name>A0A8I0P471_9ACTN</name>
<protein>
    <submittedName>
        <fullName evidence="1">Uncharacterized protein</fullName>
    </submittedName>
</protein>
<evidence type="ECO:0000313" key="1">
    <source>
        <dbReference type="EMBL" id="MBE1597147.1"/>
    </source>
</evidence>
<reference evidence="1 2" key="1">
    <citation type="submission" date="2020-10" db="EMBL/GenBank/DDBJ databases">
        <title>Sequencing the genomes of 1000 actinobacteria strains.</title>
        <authorList>
            <person name="Klenk H.-P."/>
        </authorList>
    </citation>
    <scope>NUCLEOTIDE SEQUENCE [LARGE SCALE GENOMIC DNA]</scope>
    <source>
        <strain evidence="1 2">DSM 41803</strain>
    </source>
</reference>
<dbReference type="RefSeq" id="WP_046916304.1">
    <property type="nucleotide sequence ID" value="NZ_JADBGF010000001.1"/>
</dbReference>
<proteinExistence type="predicted"/>
<dbReference type="GeneID" id="86827852"/>
<dbReference type="EMBL" id="JADBGF010000001">
    <property type="protein sequence ID" value="MBE1597147.1"/>
    <property type="molecule type" value="Genomic_DNA"/>
</dbReference>
<evidence type="ECO:0000313" key="2">
    <source>
        <dbReference type="Proteomes" id="UP000629287"/>
    </source>
</evidence>
<gene>
    <name evidence="1" type="ORF">H4687_003276</name>
</gene>
<dbReference type="OrthoDB" id="9936659at2"/>
<organism evidence="1 2">
    <name type="scientific">Streptomyces stelliscabiei</name>
    <dbReference type="NCBI Taxonomy" id="146820"/>
    <lineage>
        <taxon>Bacteria</taxon>
        <taxon>Bacillati</taxon>
        <taxon>Actinomycetota</taxon>
        <taxon>Actinomycetes</taxon>
        <taxon>Kitasatosporales</taxon>
        <taxon>Streptomycetaceae</taxon>
        <taxon>Streptomyces</taxon>
    </lineage>
</organism>
<comment type="caution">
    <text evidence="1">The sequence shown here is derived from an EMBL/GenBank/DDBJ whole genome shotgun (WGS) entry which is preliminary data.</text>
</comment>
<keyword evidence="2" id="KW-1185">Reference proteome</keyword>
<dbReference type="AlphaFoldDB" id="A0A8I0P471"/>